<dbReference type="PANTHER" id="PTHR24093">
    <property type="entry name" value="CATION TRANSPORTING ATPASE"/>
    <property type="match status" value="1"/>
</dbReference>
<sequence>MKVVEKKDLDRLKMQLKGIEGVAKTLETDINNGIPDNEKKIARRRKMLGSNTYKKPAPQGLLISIWDSLRAFVVFKEFVSVFVSFFLFVAASAIGRHRPSRKKSKASNNTVNQIEVLRGGKIKKIPISEIVVGDVVCLNIEDKVPADGLFLKGNNLHVDESSMVEDGTDDRESHNVKIDETNPFLFSGSRVVDGYGCQMVVTSVGMKAKWCKILNQHSSKTSDRETTVEERLNRFTYSIRIKIGLPIAIIGFVIMLGRYICGKATNIYGRREDFMSGLADENYKFLDSSLVQFVTTAFTTIVVAIPESLRFGVQLTIFFSKKRTMGEMQMVIDLSGSETMGSITAICTNKTGTLTMNHTKVTKFWLGQCSLEKEASFSNVSNLVQNLLQEGIALNTSSGRNGTPTDKAILSWAIHDLHIDMKVKSRCAILRHCVCHDQEAATFSSQSQSQSQSHKKLRSGILMKRMADNTEHIHWKGEAEVILEMCSSYYDKSGTIKDLDDRQKEEFHRIIQGMTESSLQCIAFAGVRVDSDGNHHQMLKENGLVLLALVGVTVEEPCRPEMKEAVKDCHNAKVDVKMFTGDDVSTAKHIARECGILTDPCQEGEVIKGEAFRSYTLKERVQKVDKIRVMASSSPDDKLLMVKTLKEKGDIVAVCGNSKNDVLPMVEADVGIYMGTEGTDVGKKISNFVILDDNFAAVANVLKSSICIYNNIQKFIQFQLTLNLALLDIIFISAVFKGEIPFNSAHVLWVNLILSTLAALALATEKPTKEPIKRQPLGRKEPLISNVMWRNLLGQVVYQIVVVFTLMFKAKSILGVDDSEGEIFFLKRNALIFNAFMLCQVFNLFNARNLESIKKVFKGIHRDITFLLIIVITISFQLAFVEFFLPSDDDYAIKRLKKQWGICFGIAVISWPIDWVVKCIPVPDKPLLSYLGIGYTRWLNV</sequence>
<keyword evidence="10" id="KW-0460">Magnesium</keyword>
<dbReference type="PRINTS" id="PR00121">
    <property type="entry name" value="NAKATPASE"/>
</dbReference>
<reference evidence="21" key="1">
    <citation type="submission" date="2025-08" db="UniProtKB">
        <authorList>
            <consortium name="RefSeq"/>
        </authorList>
    </citation>
    <scope>IDENTIFICATION</scope>
    <source>
        <tissue evidence="21">Seedling</tissue>
    </source>
</reference>
<dbReference type="InterPro" id="IPR004014">
    <property type="entry name" value="ATPase_P-typ_cation-transptr_N"/>
</dbReference>
<dbReference type="InterPro" id="IPR008250">
    <property type="entry name" value="ATPase_P-typ_transduc_dom_A_sf"/>
</dbReference>
<evidence type="ECO:0000256" key="13">
    <source>
        <dbReference type="ARBA" id="ARBA00023065"/>
    </source>
</evidence>
<comment type="similarity">
    <text evidence="2 16">Belongs to the cation transport ATPase (P-type) (TC 3.A.3) family. Type IIB subfamily.</text>
</comment>
<feature type="domain" description="P-type ATPase A" evidence="17">
    <location>
        <begin position="112"/>
        <end position="214"/>
    </location>
</feature>
<feature type="transmembrane region" description="Helical" evidence="16">
    <location>
        <begin position="78"/>
        <end position="95"/>
    </location>
</feature>
<evidence type="ECO:0000256" key="6">
    <source>
        <dbReference type="ARBA" id="ARBA00022723"/>
    </source>
</evidence>
<dbReference type="InterPro" id="IPR023298">
    <property type="entry name" value="ATPase_P-typ_TM_dom_sf"/>
</dbReference>
<dbReference type="EC" id="7.2.2.10" evidence="16"/>
<feature type="transmembrane region" description="Helical" evidence="16">
    <location>
        <begin position="899"/>
        <end position="917"/>
    </location>
</feature>
<evidence type="ECO:0000256" key="12">
    <source>
        <dbReference type="ARBA" id="ARBA00022989"/>
    </source>
</evidence>
<dbReference type="Pfam" id="PF13246">
    <property type="entry name" value="Cation_ATPase"/>
    <property type="match status" value="1"/>
</dbReference>
<evidence type="ECO:0000259" key="17">
    <source>
        <dbReference type="Pfam" id="PF00122"/>
    </source>
</evidence>
<feature type="transmembrane region" description="Helical" evidence="16">
    <location>
        <begin position="748"/>
        <end position="766"/>
    </location>
</feature>
<evidence type="ECO:0000256" key="15">
    <source>
        <dbReference type="ARBA" id="ARBA00048694"/>
    </source>
</evidence>
<evidence type="ECO:0000313" key="20">
    <source>
        <dbReference type="Proteomes" id="UP001652623"/>
    </source>
</evidence>
<keyword evidence="14 16" id="KW-0472">Membrane</keyword>
<evidence type="ECO:0000256" key="3">
    <source>
        <dbReference type="ARBA" id="ARBA00022448"/>
    </source>
</evidence>
<evidence type="ECO:0000313" key="21">
    <source>
        <dbReference type="RefSeq" id="XP_060671413.1"/>
    </source>
</evidence>
<feature type="domain" description="Cation-transporting P-type ATPase N-terminal" evidence="19">
    <location>
        <begin position="17"/>
        <end position="74"/>
    </location>
</feature>
<dbReference type="PANTHER" id="PTHR24093:SF434">
    <property type="entry name" value="CALCIUM-TRANSPORTING ATPASE 13, PLASMA MEMBRANE-TYPE-RELATED"/>
    <property type="match status" value="1"/>
</dbReference>
<dbReference type="SUPFAM" id="SSF81660">
    <property type="entry name" value="Metal cation-transporting ATPase, ATP-binding domain N"/>
    <property type="match status" value="1"/>
</dbReference>
<keyword evidence="6" id="KW-0479">Metal-binding</keyword>
<protein>
    <recommendedName>
        <fullName evidence="16">Calcium-transporting ATPase</fullName>
        <ecNumber evidence="16">7.2.2.10</ecNumber>
    </recommendedName>
</protein>
<dbReference type="PRINTS" id="PR00119">
    <property type="entry name" value="CATATPASE"/>
</dbReference>
<dbReference type="InterPro" id="IPR001757">
    <property type="entry name" value="P_typ_ATPase"/>
</dbReference>
<dbReference type="Gene3D" id="1.20.1110.10">
    <property type="entry name" value="Calcium-transporting ATPase, transmembrane domain"/>
    <property type="match status" value="2"/>
</dbReference>
<comment type="catalytic activity">
    <reaction evidence="15 16">
        <text>Ca(2+)(in) + ATP + H2O = Ca(2+)(out) + ADP + phosphate + H(+)</text>
        <dbReference type="Rhea" id="RHEA:18105"/>
        <dbReference type="ChEBI" id="CHEBI:15377"/>
        <dbReference type="ChEBI" id="CHEBI:15378"/>
        <dbReference type="ChEBI" id="CHEBI:29108"/>
        <dbReference type="ChEBI" id="CHEBI:30616"/>
        <dbReference type="ChEBI" id="CHEBI:43474"/>
        <dbReference type="ChEBI" id="CHEBI:456216"/>
        <dbReference type="EC" id="7.2.2.10"/>
    </reaction>
</comment>
<evidence type="ECO:0000256" key="10">
    <source>
        <dbReference type="ARBA" id="ARBA00022842"/>
    </source>
</evidence>
<feature type="transmembrane region" description="Helical" evidence="16">
    <location>
        <begin position="241"/>
        <end position="260"/>
    </location>
</feature>
<evidence type="ECO:0000256" key="1">
    <source>
        <dbReference type="ARBA" id="ARBA00004141"/>
    </source>
</evidence>
<dbReference type="Gene3D" id="3.40.50.1000">
    <property type="entry name" value="HAD superfamily/HAD-like"/>
    <property type="match status" value="1"/>
</dbReference>
<proteinExistence type="inferred from homology"/>
<keyword evidence="12 16" id="KW-1133">Transmembrane helix</keyword>
<keyword evidence="3 16" id="KW-0813">Transport</keyword>
<dbReference type="InterPro" id="IPR023214">
    <property type="entry name" value="HAD_sf"/>
</dbReference>
<feature type="transmembrane region" description="Helical" evidence="16">
    <location>
        <begin position="787"/>
        <end position="808"/>
    </location>
</feature>
<evidence type="ECO:0000256" key="8">
    <source>
        <dbReference type="ARBA" id="ARBA00022837"/>
    </source>
</evidence>
<evidence type="ECO:0000256" key="5">
    <source>
        <dbReference type="ARBA" id="ARBA00022692"/>
    </source>
</evidence>
<evidence type="ECO:0000256" key="11">
    <source>
        <dbReference type="ARBA" id="ARBA00022860"/>
    </source>
</evidence>
<dbReference type="InterPro" id="IPR006068">
    <property type="entry name" value="ATPase_P-typ_cation-transptr_C"/>
</dbReference>
<keyword evidence="7 16" id="KW-0547">Nucleotide-binding</keyword>
<organism evidence="20 21">
    <name type="scientific">Ziziphus jujuba</name>
    <name type="common">Chinese jujube</name>
    <name type="synonym">Ziziphus sativa</name>
    <dbReference type="NCBI Taxonomy" id="326968"/>
    <lineage>
        <taxon>Eukaryota</taxon>
        <taxon>Viridiplantae</taxon>
        <taxon>Streptophyta</taxon>
        <taxon>Embryophyta</taxon>
        <taxon>Tracheophyta</taxon>
        <taxon>Spermatophyta</taxon>
        <taxon>Magnoliopsida</taxon>
        <taxon>eudicotyledons</taxon>
        <taxon>Gunneridae</taxon>
        <taxon>Pentapetalae</taxon>
        <taxon>rosids</taxon>
        <taxon>fabids</taxon>
        <taxon>Rosales</taxon>
        <taxon>Rhamnaceae</taxon>
        <taxon>Paliureae</taxon>
        <taxon>Ziziphus</taxon>
    </lineage>
</organism>
<dbReference type="SUPFAM" id="SSF81665">
    <property type="entry name" value="Calcium ATPase, transmembrane domain M"/>
    <property type="match status" value="1"/>
</dbReference>
<keyword evidence="9 16" id="KW-0067">ATP-binding</keyword>
<evidence type="ECO:0000256" key="2">
    <source>
        <dbReference type="ARBA" id="ARBA00006124"/>
    </source>
</evidence>
<evidence type="ECO:0000256" key="4">
    <source>
        <dbReference type="ARBA" id="ARBA00022568"/>
    </source>
</evidence>
<keyword evidence="11" id="KW-0112">Calmodulin-binding</keyword>
<dbReference type="Proteomes" id="UP001652623">
    <property type="component" value="Chromosome 3"/>
</dbReference>
<keyword evidence="13 16" id="KW-0406">Ion transport</keyword>
<keyword evidence="8 16" id="KW-0106">Calcium</keyword>
<dbReference type="Pfam" id="PF00122">
    <property type="entry name" value="E1-E2_ATPase"/>
    <property type="match status" value="1"/>
</dbReference>
<evidence type="ECO:0000256" key="16">
    <source>
        <dbReference type="RuleBase" id="RU361146"/>
    </source>
</evidence>
<gene>
    <name evidence="21" type="primary">LOC107423091</name>
</gene>
<evidence type="ECO:0000259" key="19">
    <source>
        <dbReference type="Pfam" id="PF00690"/>
    </source>
</evidence>
<dbReference type="Gene3D" id="3.40.1110.10">
    <property type="entry name" value="Calcium-transporting ATPase, cytoplasmic domain N"/>
    <property type="match status" value="1"/>
</dbReference>
<evidence type="ECO:0000256" key="14">
    <source>
        <dbReference type="ARBA" id="ARBA00023136"/>
    </source>
</evidence>
<dbReference type="Pfam" id="PF00690">
    <property type="entry name" value="Cation_ATPase_N"/>
    <property type="match status" value="1"/>
</dbReference>
<dbReference type="GeneID" id="107423091"/>
<dbReference type="SUPFAM" id="SSF81653">
    <property type="entry name" value="Calcium ATPase, transduction domain A"/>
    <property type="match status" value="1"/>
</dbReference>
<dbReference type="NCBIfam" id="TIGR01494">
    <property type="entry name" value="ATPase_P-type"/>
    <property type="match status" value="1"/>
</dbReference>
<keyword evidence="5 16" id="KW-0812">Transmembrane</keyword>
<dbReference type="NCBIfam" id="TIGR01517">
    <property type="entry name" value="ATPase-IIB_Ca"/>
    <property type="match status" value="1"/>
</dbReference>
<comment type="function">
    <text evidence="16">Catalyzes the hydrolysis of ATP coupled with the transport of calcium.</text>
</comment>
<comment type="caution">
    <text evidence="16">Lacks conserved residue(s) required for the propagation of feature annotation.</text>
</comment>
<keyword evidence="20" id="KW-1185">Reference proteome</keyword>
<dbReference type="InterPro" id="IPR006408">
    <property type="entry name" value="P-type_ATPase_IIB"/>
</dbReference>
<evidence type="ECO:0000256" key="7">
    <source>
        <dbReference type="ARBA" id="ARBA00022741"/>
    </source>
</evidence>
<feature type="transmembrane region" description="Helical" evidence="16">
    <location>
        <begin position="866"/>
        <end position="887"/>
    </location>
</feature>
<accession>A0ABM4A3V6</accession>
<evidence type="ECO:0000256" key="9">
    <source>
        <dbReference type="ARBA" id="ARBA00022840"/>
    </source>
</evidence>
<keyword evidence="4 16" id="KW-0109">Calcium transport</keyword>
<feature type="transmembrane region" description="Helical" evidence="16">
    <location>
        <begin position="828"/>
        <end position="845"/>
    </location>
</feature>
<dbReference type="InterPro" id="IPR036412">
    <property type="entry name" value="HAD-like_sf"/>
</dbReference>
<comment type="subcellular location">
    <subcellularLocation>
        <location evidence="1 16">Membrane</location>
        <topology evidence="1 16">Multi-pass membrane protein</topology>
    </subcellularLocation>
</comment>
<feature type="domain" description="Cation-transporting P-type ATPase C-terminal" evidence="18">
    <location>
        <begin position="740"/>
        <end position="919"/>
    </location>
</feature>
<feature type="transmembrane region" description="Helical" evidence="16">
    <location>
        <begin position="290"/>
        <end position="313"/>
    </location>
</feature>
<dbReference type="SUPFAM" id="SSF56784">
    <property type="entry name" value="HAD-like"/>
    <property type="match status" value="1"/>
</dbReference>
<name>A0ABM4A3V6_ZIZJJ</name>
<feature type="transmembrane region" description="Helical" evidence="16">
    <location>
        <begin position="718"/>
        <end position="736"/>
    </location>
</feature>
<dbReference type="InterPro" id="IPR023299">
    <property type="entry name" value="ATPase_P-typ_cyto_dom_N"/>
</dbReference>
<dbReference type="InterPro" id="IPR059000">
    <property type="entry name" value="ATPase_P-type_domA"/>
</dbReference>
<dbReference type="Gene3D" id="2.70.150.10">
    <property type="entry name" value="Calcium-transporting ATPase, cytoplasmic transduction domain A"/>
    <property type="match status" value="1"/>
</dbReference>
<evidence type="ECO:0000259" key="18">
    <source>
        <dbReference type="Pfam" id="PF00689"/>
    </source>
</evidence>
<dbReference type="Pfam" id="PF00689">
    <property type="entry name" value="Cation_ATPase_C"/>
    <property type="match status" value="1"/>
</dbReference>
<dbReference type="RefSeq" id="XP_060671413.1">
    <property type="nucleotide sequence ID" value="XM_060815430.1"/>
</dbReference>